<dbReference type="AlphaFoldDB" id="W0JTY3"/>
<protein>
    <submittedName>
        <fullName evidence="1">Uncharacterized protein</fullName>
    </submittedName>
</protein>
<gene>
    <name evidence="1" type="ORF">HALLA_01735</name>
</gene>
<name>W0JTY3_9EURY</name>
<dbReference type="KEGG" id="hlr:HALLA_01735"/>
<organism evidence="1 2">
    <name type="scientific">Halostagnicola larsenii XH-48</name>
    <dbReference type="NCBI Taxonomy" id="797299"/>
    <lineage>
        <taxon>Archaea</taxon>
        <taxon>Methanobacteriati</taxon>
        <taxon>Methanobacteriota</taxon>
        <taxon>Stenosarchaea group</taxon>
        <taxon>Halobacteria</taxon>
        <taxon>Halobacteriales</taxon>
        <taxon>Natrialbaceae</taxon>
        <taxon>Halostagnicola</taxon>
    </lineage>
</organism>
<evidence type="ECO:0000313" key="1">
    <source>
        <dbReference type="EMBL" id="AHG02049.1"/>
    </source>
</evidence>
<dbReference type="EMBL" id="CP007057">
    <property type="protein sequence ID" value="AHG02049.1"/>
    <property type="molecule type" value="Genomic_DNA"/>
</dbReference>
<geneLocation type="plasmid" evidence="1">
    <name>unnamed</name>
</geneLocation>
<dbReference type="Proteomes" id="UP000019024">
    <property type="component" value="Plasmid unnamed2"/>
</dbReference>
<reference evidence="1 2" key="1">
    <citation type="submission" date="2014-01" db="EMBL/GenBank/DDBJ databases">
        <authorList>
            <consortium name="DOE Joint Genome Institute"/>
            <person name="Anderson I."/>
            <person name="Huntemann M."/>
            <person name="Han J."/>
            <person name="Chen A."/>
            <person name="Kyrpides N."/>
            <person name="Mavromatis K."/>
            <person name="Markowitz V."/>
            <person name="Palaniappan K."/>
            <person name="Ivanova N."/>
            <person name="Schaumberg A."/>
            <person name="Pati A."/>
            <person name="Liolios K."/>
            <person name="Nordberg H.P."/>
            <person name="Cantor M.N."/>
            <person name="Hua S.X."/>
            <person name="Woyke T."/>
        </authorList>
    </citation>
    <scope>NUCLEOTIDE SEQUENCE [LARGE SCALE GENOMIC DNA]</scope>
    <source>
        <strain evidence="1 2">XH-48</strain>
        <plasmid evidence="2">2</plasmid>
    </source>
</reference>
<keyword evidence="1" id="KW-0614">Plasmid</keyword>
<dbReference type="RefSeq" id="WP_049954843.1">
    <property type="nucleotide sequence ID" value="NZ_CP007057.1"/>
</dbReference>
<keyword evidence="2" id="KW-1185">Reference proteome</keyword>
<accession>W0JTY3</accession>
<proteinExistence type="predicted"/>
<sequence>MAVYAVGAGADLVLYSPFSEEQFEDPVSGLYQIGRIESKDYSDEEATGVARQMADSLADGVLAEFDVDWSVVTGVTDELDVKRIIELPRSGAVIPSLRSGNGGLRRGGPCSVIQPSGSF</sequence>
<dbReference type="HOGENOM" id="CLU_2055987_0_0_2"/>
<evidence type="ECO:0000313" key="2">
    <source>
        <dbReference type="Proteomes" id="UP000019024"/>
    </source>
</evidence>
<dbReference type="GeneID" id="25147392"/>
<dbReference type="OrthoDB" id="342236at2157"/>